<name>A0A8S2X875_9BILA</name>
<reference evidence="6" key="1">
    <citation type="submission" date="2021-02" db="EMBL/GenBank/DDBJ databases">
        <authorList>
            <person name="Nowell W R."/>
        </authorList>
    </citation>
    <scope>NUCLEOTIDE SEQUENCE</scope>
</reference>
<protein>
    <recommendedName>
        <fullName evidence="5">NAD-dependent epimerase/dehydratase domain-containing protein</fullName>
    </recommendedName>
</protein>
<evidence type="ECO:0000256" key="2">
    <source>
        <dbReference type="ARBA" id="ARBA00022793"/>
    </source>
</evidence>
<dbReference type="GO" id="GO:0042732">
    <property type="term" value="P:D-xylose metabolic process"/>
    <property type="evidence" value="ECO:0007669"/>
    <property type="project" value="InterPro"/>
</dbReference>
<proteinExistence type="predicted"/>
<evidence type="ECO:0000256" key="1">
    <source>
        <dbReference type="ARBA" id="ARBA00001911"/>
    </source>
</evidence>
<keyword evidence="3" id="KW-0520">NAD</keyword>
<evidence type="ECO:0000313" key="7">
    <source>
        <dbReference type="Proteomes" id="UP000676336"/>
    </source>
</evidence>
<dbReference type="SUPFAM" id="SSF51735">
    <property type="entry name" value="NAD(P)-binding Rossmann-fold domains"/>
    <property type="match status" value="1"/>
</dbReference>
<dbReference type="AlphaFoldDB" id="A0A8S2X875"/>
<dbReference type="PANTHER" id="PTHR43078:SF6">
    <property type="entry name" value="UDP-GLUCURONIC ACID DECARBOXYLASE 1"/>
    <property type="match status" value="1"/>
</dbReference>
<feature type="domain" description="NAD-dependent epimerase/dehydratase" evidence="5">
    <location>
        <begin position="1"/>
        <end position="47"/>
    </location>
</feature>
<comment type="cofactor">
    <cofactor evidence="1">
        <name>NAD(+)</name>
        <dbReference type="ChEBI" id="CHEBI:57540"/>
    </cofactor>
</comment>
<keyword evidence="2" id="KW-0210">Decarboxylase</keyword>
<evidence type="ECO:0000256" key="3">
    <source>
        <dbReference type="ARBA" id="ARBA00023027"/>
    </source>
</evidence>
<keyword evidence="4" id="KW-0456">Lyase</keyword>
<dbReference type="PANTHER" id="PTHR43078">
    <property type="entry name" value="UDP-GLUCURONIC ACID DECARBOXYLASE-RELATED"/>
    <property type="match status" value="1"/>
</dbReference>
<dbReference type="Proteomes" id="UP000676336">
    <property type="component" value="Unassembled WGS sequence"/>
</dbReference>
<organism evidence="6 7">
    <name type="scientific">Rotaria magnacalcarata</name>
    <dbReference type="NCBI Taxonomy" id="392030"/>
    <lineage>
        <taxon>Eukaryota</taxon>
        <taxon>Metazoa</taxon>
        <taxon>Spiralia</taxon>
        <taxon>Gnathifera</taxon>
        <taxon>Rotifera</taxon>
        <taxon>Eurotatoria</taxon>
        <taxon>Bdelloidea</taxon>
        <taxon>Philodinida</taxon>
        <taxon>Philodinidae</taxon>
        <taxon>Rotaria</taxon>
    </lineage>
</organism>
<evidence type="ECO:0000313" key="6">
    <source>
        <dbReference type="EMBL" id="CAF4483739.1"/>
    </source>
</evidence>
<feature type="non-terminal residue" evidence="6">
    <location>
        <position position="1"/>
    </location>
</feature>
<gene>
    <name evidence="6" type="ORF">SMN809_LOCUS34154</name>
</gene>
<sequence>MCYAYAQQEHISIRIARIFNTYGPRMHMNDGRVVSNFVLQALQNESIT</sequence>
<dbReference type="GO" id="GO:0070403">
    <property type="term" value="F:NAD+ binding"/>
    <property type="evidence" value="ECO:0007669"/>
    <property type="project" value="InterPro"/>
</dbReference>
<dbReference type="GO" id="GO:0005737">
    <property type="term" value="C:cytoplasm"/>
    <property type="evidence" value="ECO:0007669"/>
    <property type="project" value="TreeGrafter"/>
</dbReference>
<dbReference type="GO" id="GO:0048040">
    <property type="term" value="F:UDP-glucuronate decarboxylase activity"/>
    <property type="evidence" value="ECO:0007669"/>
    <property type="project" value="TreeGrafter"/>
</dbReference>
<comment type="caution">
    <text evidence="6">The sequence shown here is derived from an EMBL/GenBank/DDBJ whole genome shotgun (WGS) entry which is preliminary data.</text>
</comment>
<evidence type="ECO:0000259" key="5">
    <source>
        <dbReference type="Pfam" id="PF01370"/>
    </source>
</evidence>
<evidence type="ECO:0000256" key="4">
    <source>
        <dbReference type="ARBA" id="ARBA00023239"/>
    </source>
</evidence>
<dbReference type="EMBL" id="CAJOBI010077464">
    <property type="protein sequence ID" value="CAF4483739.1"/>
    <property type="molecule type" value="Genomic_DNA"/>
</dbReference>
<dbReference type="InterPro" id="IPR001509">
    <property type="entry name" value="Epimerase_deHydtase"/>
</dbReference>
<accession>A0A8S2X875</accession>
<dbReference type="Gene3D" id="3.40.50.720">
    <property type="entry name" value="NAD(P)-binding Rossmann-like Domain"/>
    <property type="match status" value="1"/>
</dbReference>
<dbReference type="InterPro" id="IPR036291">
    <property type="entry name" value="NAD(P)-bd_dom_sf"/>
</dbReference>
<dbReference type="Pfam" id="PF01370">
    <property type="entry name" value="Epimerase"/>
    <property type="match status" value="1"/>
</dbReference>
<dbReference type="InterPro" id="IPR044516">
    <property type="entry name" value="UXS-like"/>
</dbReference>